<dbReference type="RefSeq" id="WP_140197540.1">
    <property type="nucleotide sequence ID" value="NZ_CP065915.1"/>
</dbReference>
<feature type="domain" description="AB hydrolase-1" evidence="1">
    <location>
        <begin position="26"/>
        <end position="263"/>
    </location>
</feature>
<dbReference type="OrthoDB" id="9798888at2"/>
<comment type="caution">
    <text evidence="2">The sequence shown here is derived from an EMBL/GenBank/DDBJ whole genome shotgun (WGS) entry which is preliminary data.</text>
</comment>
<dbReference type="EMBL" id="VFFF01000004">
    <property type="protein sequence ID" value="TNY30745.1"/>
    <property type="molecule type" value="Genomic_DNA"/>
</dbReference>
<dbReference type="PANTHER" id="PTHR43433:SF5">
    <property type="entry name" value="AB HYDROLASE-1 DOMAIN-CONTAINING PROTEIN"/>
    <property type="match status" value="1"/>
</dbReference>
<dbReference type="InterPro" id="IPR029058">
    <property type="entry name" value="AB_hydrolase_fold"/>
</dbReference>
<reference evidence="2 3" key="1">
    <citation type="submission" date="2019-06" db="EMBL/GenBank/DDBJ databases">
        <title>Genome of new Rhodobacteraceae sp. SM1903.</title>
        <authorList>
            <person name="Ren X."/>
        </authorList>
    </citation>
    <scope>NUCLEOTIDE SEQUENCE [LARGE SCALE GENOMIC DNA]</scope>
    <source>
        <strain evidence="2 3">SM1903</strain>
    </source>
</reference>
<dbReference type="Gene3D" id="3.40.50.1820">
    <property type="entry name" value="alpha/beta hydrolase"/>
    <property type="match status" value="1"/>
</dbReference>
<evidence type="ECO:0000313" key="2">
    <source>
        <dbReference type="EMBL" id="TNY30745.1"/>
    </source>
</evidence>
<dbReference type="PANTHER" id="PTHR43433">
    <property type="entry name" value="HYDROLASE, ALPHA/BETA FOLD FAMILY PROTEIN"/>
    <property type="match status" value="1"/>
</dbReference>
<keyword evidence="2" id="KW-0378">Hydrolase</keyword>
<name>A0A5C5G9L4_9RHOB</name>
<dbReference type="AlphaFoldDB" id="A0A5C5G9L4"/>
<gene>
    <name evidence="2" type="ORF">FHY64_19425</name>
</gene>
<dbReference type="GO" id="GO:0004806">
    <property type="term" value="F:triacylglycerol lipase activity"/>
    <property type="evidence" value="ECO:0007669"/>
    <property type="project" value="TreeGrafter"/>
</dbReference>
<dbReference type="SUPFAM" id="SSF53474">
    <property type="entry name" value="alpha/beta-Hydrolases"/>
    <property type="match status" value="1"/>
</dbReference>
<evidence type="ECO:0000259" key="1">
    <source>
        <dbReference type="Pfam" id="PF00561"/>
    </source>
</evidence>
<dbReference type="Pfam" id="PF00561">
    <property type="entry name" value="Abhydrolase_1"/>
    <property type="match status" value="1"/>
</dbReference>
<evidence type="ECO:0000313" key="3">
    <source>
        <dbReference type="Proteomes" id="UP000314011"/>
    </source>
</evidence>
<dbReference type="GO" id="GO:0046503">
    <property type="term" value="P:glycerolipid catabolic process"/>
    <property type="evidence" value="ECO:0007669"/>
    <property type="project" value="TreeGrafter"/>
</dbReference>
<accession>A0A5C5G9L4</accession>
<dbReference type="PRINTS" id="PR00111">
    <property type="entry name" value="ABHYDROLASE"/>
</dbReference>
<dbReference type="Proteomes" id="UP000314011">
    <property type="component" value="Unassembled WGS sequence"/>
</dbReference>
<protein>
    <submittedName>
        <fullName evidence="2">Alpha/beta hydrolase</fullName>
    </submittedName>
</protein>
<dbReference type="InterPro" id="IPR000073">
    <property type="entry name" value="AB_hydrolase_1"/>
</dbReference>
<sequence>MPATFRWIETTGARLAAESFGDPDDPAVLLVMGATASLLTWPEALCEELAAAGHFVIRYDHRDTGLSTLCPAGAPDYRVDDLATDIVDVLDGFGVARATLVGMSLGGYLSQIVALDAPERVASLVLIASEPLGWEGDPLPSMSAAFLDQFAGLQTLDWSDRTQVATVLLGIERSSAGTLFDEAAARARIEAVLARSPDIAAAFNHAVMQQTRDWTGGAARLTCPTLLLHGTLDPVLPVANGEALSETIPGSRLVLFDGVGHELPDRILPRIVEEIGRHVETA</sequence>
<organism evidence="2 3">
    <name type="scientific">Pelagovum pacificum</name>
    <dbReference type="NCBI Taxonomy" id="2588711"/>
    <lineage>
        <taxon>Bacteria</taxon>
        <taxon>Pseudomonadati</taxon>
        <taxon>Pseudomonadota</taxon>
        <taxon>Alphaproteobacteria</taxon>
        <taxon>Rhodobacterales</taxon>
        <taxon>Paracoccaceae</taxon>
        <taxon>Pelagovum</taxon>
    </lineage>
</organism>
<keyword evidence="3" id="KW-1185">Reference proteome</keyword>
<proteinExistence type="predicted"/>
<dbReference type="InterPro" id="IPR050471">
    <property type="entry name" value="AB_hydrolase"/>
</dbReference>